<gene>
    <name evidence="1" type="ORF">H9873_01370</name>
</gene>
<name>A0A9D1UCP2_9FIRM</name>
<dbReference type="AlphaFoldDB" id="A0A9D1UCP2"/>
<dbReference type="EMBL" id="DXGF01000024">
    <property type="protein sequence ID" value="HIW82962.1"/>
    <property type="molecule type" value="Genomic_DNA"/>
</dbReference>
<accession>A0A9D1UCP2</accession>
<comment type="caution">
    <text evidence="1">The sequence shown here is derived from an EMBL/GenBank/DDBJ whole genome shotgun (WGS) entry which is preliminary data.</text>
</comment>
<dbReference type="Proteomes" id="UP000824263">
    <property type="component" value="Unassembled WGS sequence"/>
</dbReference>
<reference evidence="1" key="2">
    <citation type="submission" date="2021-04" db="EMBL/GenBank/DDBJ databases">
        <authorList>
            <person name="Gilroy R."/>
        </authorList>
    </citation>
    <scope>NUCLEOTIDE SEQUENCE</scope>
    <source>
        <strain evidence="1">ChiSxjej1B13-11762</strain>
    </source>
</reference>
<sequence length="149" mass="17224">MDDVESLLEAVRQARELFLKDGADKLNQRLPQAGQKLVKEYGKYMDLIDDSLSTGLKQFGWEIDPDAKDIYGEIDRVLSAAHSISDTFKKGMAMIEEELRRREQKDDPYQLYFSRQKTGSYDPFPARNGISIFHKTYQAIWKILEQAAE</sequence>
<reference evidence="1" key="1">
    <citation type="journal article" date="2021" name="PeerJ">
        <title>Extensive microbial diversity within the chicken gut microbiome revealed by metagenomics and culture.</title>
        <authorList>
            <person name="Gilroy R."/>
            <person name="Ravi A."/>
            <person name="Getino M."/>
            <person name="Pursley I."/>
            <person name="Horton D.L."/>
            <person name="Alikhan N.F."/>
            <person name="Baker D."/>
            <person name="Gharbi K."/>
            <person name="Hall N."/>
            <person name="Watson M."/>
            <person name="Adriaenssens E.M."/>
            <person name="Foster-Nyarko E."/>
            <person name="Jarju S."/>
            <person name="Secka A."/>
            <person name="Antonio M."/>
            <person name="Oren A."/>
            <person name="Chaudhuri R.R."/>
            <person name="La Ragione R."/>
            <person name="Hildebrand F."/>
            <person name="Pallen M.J."/>
        </authorList>
    </citation>
    <scope>NUCLEOTIDE SEQUENCE</scope>
    <source>
        <strain evidence="1">ChiSxjej1B13-11762</strain>
    </source>
</reference>
<evidence type="ECO:0000313" key="1">
    <source>
        <dbReference type="EMBL" id="HIW82962.1"/>
    </source>
</evidence>
<proteinExistence type="predicted"/>
<protein>
    <submittedName>
        <fullName evidence="1">Uncharacterized protein</fullName>
    </submittedName>
</protein>
<organism evidence="1 2">
    <name type="scientific">Candidatus Dorea gallistercoris</name>
    <dbReference type="NCBI Taxonomy" id="2838542"/>
    <lineage>
        <taxon>Bacteria</taxon>
        <taxon>Bacillati</taxon>
        <taxon>Bacillota</taxon>
        <taxon>Clostridia</taxon>
        <taxon>Lachnospirales</taxon>
        <taxon>Lachnospiraceae</taxon>
        <taxon>Dorea</taxon>
    </lineage>
</organism>
<evidence type="ECO:0000313" key="2">
    <source>
        <dbReference type="Proteomes" id="UP000824263"/>
    </source>
</evidence>